<sequence>MERIKKSWQCPDCGHRDRQAHKLALSEYFSLIDEHITNQAFREWCGVESRSVATRLLTQFDFEISGESKARKYSLKKRV</sequence>
<evidence type="ECO:0000313" key="2">
    <source>
        <dbReference type="EMBL" id="OHX52157.1"/>
    </source>
</evidence>
<keyword evidence="3" id="KW-1185">Reference proteome</keyword>
<proteinExistence type="predicted"/>
<accession>A0ABX3D0Q9</accession>
<dbReference type="PROSITE" id="PS00202">
    <property type="entry name" value="RUBREDOXIN"/>
    <property type="match status" value="1"/>
</dbReference>
<name>A0ABX3D0Q9_9BACL</name>
<gene>
    <name evidence="2" type="ORF">BB776_02510</name>
</gene>
<reference evidence="2" key="1">
    <citation type="submission" date="2016-07" db="EMBL/GenBank/DDBJ databases">
        <title>Draft genome Planococcus salivarum.</title>
        <authorList>
            <person name="See-Too W.S."/>
        </authorList>
    </citation>
    <scope>NUCLEOTIDE SEQUENCE [LARGE SCALE GENOMIC DNA]</scope>
    <source>
        <strain evidence="2">DSM 23820</strain>
    </source>
</reference>
<evidence type="ECO:0000313" key="3">
    <source>
        <dbReference type="Proteomes" id="UP000242153"/>
    </source>
</evidence>
<evidence type="ECO:0008006" key="4">
    <source>
        <dbReference type="Google" id="ProtNLM"/>
    </source>
</evidence>
<dbReference type="Proteomes" id="UP000242153">
    <property type="component" value="Unassembled WGS sequence"/>
</dbReference>
<keyword evidence="1" id="KW-0479">Metal-binding</keyword>
<dbReference type="InterPro" id="IPR018527">
    <property type="entry name" value="Rubredoxin_Fe_BS"/>
</dbReference>
<evidence type="ECO:0000256" key="1">
    <source>
        <dbReference type="ARBA" id="ARBA00022723"/>
    </source>
</evidence>
<dbReference type="EMBL" id="MBQG01000075">
    <property type="protein sequence ID" value="OHX52157.1"/>
    <property type="molecule type" value="Genomic_DNA"/>
</dbReference>
<protein>
    <recommendedName>
        <fullName evidence="4">Transposase</fullName>
    </recommendedName>
</protein>
<comment type="caution">
    <text evidence="2">The sequence shown here is derived from an EMBL/GenBank/DDBJ whole genome shotgun (WGS) entry which is preliminary data.</text>
</comment>
<organism evidence="2 3">
    <name type="scientific">Planococcus salinarum</name>
    <dbReference type="NCBI Taxonomy" id="622695"/>
    <lineage>
        <taxon>Bacteria</taxon>
        <taxon>Bacillati</taxon>
        <taxon>Bacillota</taxon>
        <taxon>Bacilli</taxon>
        <taxon>Bacillales</taxon>
        <taxon>Caryophanaceae</taxon>
        <taxon>Planococcus</taxon>
    </lineage>
</organism>